<evidence type="ECO:0000313" key="12">
    <source>
        <dbReference type="Proteomes" id="UP000051530"/>
    </source>
</evidence>
<protein>
    <recommendedName>
        <fullName evidence="1">N(6)-L-threonylcarbamoyladenine synthase</fullName>
        <ecNumber evidence="1">2.3.1.234</ecNumber>
    </recommendedName>
    <alternativeName>
        <fullName evidence="7">N6-L-threonylcarbamoyladenine synthase</fullName>
    </alternativeName>
</protein>
<dbReference type="Proteomes" id="UP000051530">
    <property type="component" value="Unassembled WGS sequence"/>
</dbReference>
<keyword evidence="11" id="KW-0482">Metalloprotease</keyword>
<keyword evidence="6 9" id="KW-0012">Acyltransferase</keyword>
<comment type="caution">
    <text evidence="11">The sequence shown here is derived from an EMBL/GenBank/DDBJ whole genome shotgun (WGS) entry which is preliminary data.</text>
</comment>
<dbReference type="PRINTS" id="PR00789">
    <property type="entry name" value="OSIALOPTASE"/>
</dbReference>
<comment type="cofactor">
    <cofactor evidence="9">
        <name>a divalent metal cation</name>
        <dbReference type="ChEBI" id="CHEBI:60240"/>
    </cofactor>
    <text evidence="9">Binds 1 divalent metal cation per subunit.</text>
</comment>
<dbReference type="OrthoDB" id="10254073at2759"/>
<evidence type="ECO:0000256" key="4">
    <source>
        <dbReference type="ARBA" id="ARBA00022694"/>
    </source>
</evidence>
<keyword evidence="5 9" id="KW-0479">Metal-binding</keyword>
<evidence type="ECO:0000256" key="6">
    <source>
        <dbReference type="ARBA" id="ARBA00023315"/>
    </source>
</evidence>
<reference evidence="11 12" key="1">
    <citation type="submission" date="2015-07" db="EMBL/GenBank/DDBJ databases">
        <title>The genome of Pseudoloma neurophilia, a relevant intracellular parasite of the zebrafish.</title>
        <authorList>
            <person name="Ndikumana S."/>
            <person name="Pelin A."/>
            <person name="Sanders J."/>
            <person name="Corradi N."/>
        </authorList>
    </citation>
    <scope>NUCLEOTIDE SEQUENCE [LARGE SCALE GENOMIC DNA]</scope>
    <source>
        <strain evidence="11 12">MK1</strain>
    </source>
</reference>
<comment type="subcellular location">
    <subcellularLocation>
        <location evidence="9">Cytoplasm</location>
    </subcellularLocation>
    <subcellularLocation>
        <location evidence="9">Nucleus</location>
    </subcellularLocation>
</comment>
<dbReference type="PANTHER" id="PTHR11735:SF14">
    <property type="entry name" value="TRNA N6-ADENOSINE THREONYLCARBAMOYLTRANSFERASE"/>
    <property type="match status" value="1"/>
</dbReference>
<dbReference type="Pfam" id="PF00814">
    <property type="entry name" value="TsaD"/>
    <property type="match status" value="1"/>
</dbReference>
<keyword evidence="4 9" id="KW-0819">tRNA processing</keyword>
<accession>A0A0R0M454</accession>
<feature type="binding site" evidence="9">
    <location>
        <position position="112"/>
    </location>
    <ligand>
        <name>a divalent metal cation</name>
        <dbReference type="ChEBI" id="CHEBI:60240"/>
    </ligand>
</feature>
<evidence type="ECO:0000259" key="10">
    <source>
        <dbReference type="Pfam" id="PF00814"/>
    </source>
</evidence>
<keyword evidence="3 9" id="KW-0808">Transferase</keyword>
<keyword evidence="11" id="KW-0645">Protease</keyword>
<dbReference type="HAMAP" id="MF_01446">
    <property type="entry name" value="Kae1"/>
    <property type="match status" value="1"/>
</dbReference>
<dbReference type="CDD" id="cd24132">
    <property type="entry name" value="ASKHA_NBD_OSGEP_like_euk"/>
    <property type="match status" value="1"/>
</dbReference>
<dbReference type="NCBIfam" id="TIGR03722">
    <property type="entry name" value="arch_KAE1"/>
    <property type="match status" value="1"/>
</dbReference>
<evidence type="ECO:0000256" key="7">
    <source>
        <dbReference type="ARBA" id="ARBA00030439"/>
    </source>
</evidence>
<keyword evidence="2 9" id="KW-0963">Cytoplasm</keyword>
<dbReference type="InterPro" id="IPR034680">
    <property type="entry name" value="Kae1_archaea_euk"/>
</dbReference>
<feature type="binding site" evidence="9">
    <location>
        <position position="161"/>
    </location>
    <ligand>
        <name>substrate</name>
    </ligand>
</feature>
<dbReference type="GO" id="GO:0005737">
    <property type="term" value="C:cytoplasm"/>
    <property type="evidence" value="ECO:0007669"/>
    <property type="project" value="UniProtKB-SubCell"/>
</dbReference>
<dbReference type="VEuPathDB" id="MicrosporidiaDB:M153_13910001589"/>
<feature type="binding site" evidence="9">
    <location>
        <position position="176"/>
    </location>
    <ligand>
        <name>substrate</name>
    </ligand>
</feature>
<dbReference type="NCBIfam" id="TIGR00329">
    <property type="entry name" value="gcp_kae1"/>
    <property type="match status" value="1"/>
</dbReference>
<dbReference type="PANTHER" id="PTHR11735">
    <property type="entry name" value="TRNA N6-ADENOSINE THREONYLCARBAMOYLTRANSFERASE"/>
    <property type="match status" value="1"/>
</dbReference>
<dbReference type="GO" id="GO:0061711">
    <property type="term" value="F:tRNA N(6)-L-threonylcarbamoyladenine synthase activity"/>
    <property type="evidence" value="ECO:0007669"/>
    <property type="project" value="UniProtKB-EC"/>
</dbReference>
<keyword evidence="9" id="KW-0539">Nucleus</keyword>
<name>A0A0R0M454_9MICR</name>
<feature type="binding site" evidence="9">
    <location>
        <begin position="129"/>
        <end position="133"/>
    </location>
    <ligand>
        <name>substrate</name>
    </ligand>
</feature>
<evidence type="ECO:0000256" key="3">
    <source>
        <dbReference type="ARBA" id="ARBA00022679"/>
    </source>
</evidence>
<keyword evidence="12" id="KW-1185">Reference proteome</keyword>
<evidence type="ECO:0000256" key="9">
    <source>
        <dbReference type="HAMAP-Rule" id="MF_03180"/>
    </source>
</evidence>
<dbReference type="InterPro" id="IPR017860">
    <property type="entry name" value="Peptidase_M22_CS"/>
</dbReference>
<sequence>MKVIGIESSANKLGIALIENGNIIFNARRTHITAPGLGFIPSETAMHHYKNAVPLLKELVKTTGVKLKDIDLITFTRGPGMAGPLQVGALVARTLSVFLNKPIVPVNHCIAHIEMGIEYCKAKNPIILYASGGNTQIIAYCSSGYKIIGETLDIAVGNCLDRFARYAKISNDPSPGYNLEQLAKKSKVYKKIPYVVKGMDMSLAGIVPYIEQKYPDPDQETVESLCYSLQETIFAALVEVTERAMALQNSKEVLICGGVGCNERLQQMMQIMCQERNSIVHSMNDSYCVDNGAMIAHTGTIMYKSGLRFTLKDTDVTQRWRTDKVDVTWK</sequence>
<evidence type="ECO:0000256" key="8">
    <source>
        <dbReference type="ARBA" id="ARBA00048117"/>
    </source>
</evidence>
<dbReference type="AlphaFoldDB" id="A0A0R0M454"/>
<dbReference type="EMBL" id="LGUB01000460">
    <property type="protein sequence ID" value="KRH93163.1"/>
    <property type="molecule type" value="Genomic_DNA"/>
</dbReference>
<dbReference type="SUPFAM" id="SSF53067">
    <property type="entry name" value="Actin-like ATPase domain"/>
    <property type="match status" value="1"/>
</dbReference>
<evidence type="ECO:0000256" key="5">
    <source>
        <dbReference type="ARBA" id="ARBA00022723"/>
    </source>
</evidence>
<keyword evidence="11" id="KW-0378">Hydrolase</keyword>
<proteinExistence type="inferred from homology"/>
<dbReference type="GO" id="GO:0002949">
    <property type="term" value="P:tRNA threonylcarbamoyladenosine modification"/>
    <property type="evidence" value="ECO:0007669"/>
    <property type="project" value="UniProtKB-UniRule"/>
</dbReference>
<organism evidence="11 12">
    <name type="scientific">Pseudoloma neurophilia</name>
    <dbReference type="NCBI Taxonomy" id="146866"/>
    <lineage>
        <taxon>Eukaryota</taxon>
        <taxon>Fungi</taxon>
        <taxon>Fungi incertae sedis</taxon>
        <taxon>Microsporidia</taxon>
        <taxon>Pseudoloma</taxon>
    </lineage>
</organism>
<dbReference type="InterPro" id="IPR017861">
    <property type="entry name" value="KAE1/TsaD"/>
</dbReference>
<feature type="binding site" evidence="9">
    <location>
        <position position="129"/>
    </location>
    <ligand>
        <name>a divalent metal cation</name>
        <dbReference type="ChEBI" id="CHEBI:60240"/>
    </ligand>
</feature>
<dbReference type="GO" id="GO:0046872">
    <property type="term" value="F:metal ion binding"/>
    <property type="evidence" value="ECO:0007669"/>
    <property type="project" value="UniProtKB-KW"/>
</dbReference>
<feature type="binding site" evidence="9">
    <location>
        <position position="262"/>
    </location>
    <ligand>
        <name>substrate</name>
    </ligand>
</feature>
<gene>
    <name evidence="11" type="ORF">M153_13910001589</name>
</gene>
<comment type="catalytic activity">
    <reaction evidence="8 9">
        <text>L-threonylcarbamoyladenylate + adenosine(37) in tRNA = N(6)-L-threonylcarbamoyladenosine(37) in tRNA + AMP + H(+)</text>
        <dbReference type="Rhea" id="RHEA:37059"/>
        <dbReference type="Rhea" id="RHEA-COMP:10162"/>
        <dbReference type="Rhea" id="RHEA-COMP:10163"/>
        <dbReference type="ChEBI" id="CHEBI:15378"/>
        <dbReference type="ChEBI" id="CHEBI:73682"/>
        <dbReference type="ChEBI" id="CHEBI:74411"/>
        <dbReference type="ChEBI" id="CHEBI:74418"/>
        <dbReference type="ChEBI" id="CHEBI:456215"/>
        <dbReference type="EC" id="2.3.1.234"/>
    </reaction>
</comment>
<evidence type="ECO:0000256" key="1">
    <source>
        <dbReference type="ARBA" id="ARBA00012156"/>
    </source>
</evidence>
<feature type="binding site" evidence="9">
    <location>
        <position position="108"/>
    </location>
    <ligand>
        <name>a divalent metal cation</name>
        <dbReference type="ChEBI" id="CHEBI:60240"/>
    </ligand>
</feature>
<evidence type="ECO:0000256" key="2">
    <source>
        <dbReference type="ARBA" id="ARBA00022490"/>
    </source>
</evidence>
<dbReference type="EC" id="2.3.1.234" evidence="1"/>
<dbReference type="FunFam" id="3.30.420.40:FF:000038">
    <property type="entry name" value="Probable tRNA N6-adenosine threonylcarbamoyltransferase"/>
    <property type="match status" value="1"/>
</dbReference>
<evidence type="ECO:0000313" key="11">
    <source>
        <dbReference type="EMBL" id="KRH93163.1"/>
    </source>
</evidence>
<feature type="binding site" evidence="9">
    <location>
        <position position="180"/>
    </location>
    <ligand>
        <name>substrate</name>
    </ligand>
</feature>
<feature type="binding site" evidence="9">
    <location>
        <position position="290"/>
    </location>
    <ligand>
        <name>a divalent metal cation</name>
        <dbReference type="ChEBI" id="CHEBI:60240"/>
    </ligand>
</feature>
<dbReference type="GO" id="GO:0006508">
    <property type="term" value="P:proteolysis"/>
    <property type="evidence" value="ECO:0007669"/>
    <property type="project" value="UniProtKB-KW"/>
</dbReference>
<dbReference type="InterPro" id="IPR000905">
    <property type="entry name" value="Gcp-like_dom"/>
</dbReference>
<dbReference type="InterPro" id="IPR043129">
    <property type="entry name" value="ATPase_NBD"/>
</dbReference>
<dbReference type="PROSITE" id="PS01016">
    <property type="entry name" value="GLYCOPROTEASE"/>
    <property type="match status" value="1"/>
</dbReference>
<dbReference type="Gene3D" id="3.30.420.40">
    <property type="match status" value="2"/>
</dbReference>
<feature type="domain" description="Gcp-like" evidence="10">
    <location>
        <begin position="26"/>
        <end position="296"/>
    </location>
</feature>
<dbReference type="GO" id="GO:0005634">
    <property type="term" value="C:nucleus"/>
    <property type="evidence" value="ECO:0007669"/>
    <property type="project" value="UniProtKB-SubCell"/>
</dbReference>
<dbReference type="GO" id="GO:0000408">
    <property type="term" value="C:EKC/KEOPS complex"/>
    <property type="evidence" value="ECO:0007669"/>
    <property type="project" value="InterPro"/>
</dbReference>
<dbReference type="GO" id="GO:0008237">
    <property type="term" value="F:metallopeptidase activity"/>
    <property type="evidence" value="ECO:0007669"/>
    <property type="project" value="UniProtKB-KW"/>
</dbReference>
<comment type="similarity">
    <text evidence="9">Belongs to the KAE1 / TsaD family.</text>
</comment>